<comment type="caution">
    <text evidence="2">The sequence shown here is derived from an EMBL/GenBank/DDBJ whole genome shotgun (WGS) entry which is preliminary data.</text>
</comment>
<dbReference type="Proteomes" id="UP000585665">
    <property type="component" value="Unassembled WGS sequence"/>
</dbReference>
<organism evidence="2 3">
    <name type="scientific">Ameyamaea chiangmaiensis</name>
    <dbReference type="NCBI Taxonomy" id="442969"/>
    <lineage>
        <taxon>Bacteria</taxon>
        <taxon>Pseudomonadati</taxon>
        <taxon>Pseudomonadota</taxon>
        <taxon>Alphaproteobacteria</taxon>
        <taxon>Acetobacterales</taxon>
        <taxon>Acetobacteraceae</taxon>
        <taxon>Ameyamaea</taxon>
    </lineage>
</organism>
<evidence type="ECO:0000313" key="3">
    <source>
        <dbReference type="Proteomes" id="UP000585665"/>
    </source>
</evidence>
<protein>
    <submittedName>
        <fullName evidence="2">Uncharacterized protein</fullName>
    </submittedName>
</protein>
<feature type="compositionally biased region" description="Acidic residues" evidence="1">
    <location>
        <begin position="42"/>
        <end position="52"/>
    </location>
</feature>
<dbReference type="RefSeq" id="WP_176613264.1">
    <property type="nucleotide sequence ID" value="NZ_JABXXR010000035.1"/>
</dbReference>
<name>A0A850P8J3_9PROT</name>
<dbReference type="AlphaFoldDB" id="A0A850P8J3"/>
<accession>A0A850P8J3</accession>
<keyword evidence="3" id="KW-1185">Reference proteome</keyword>
<feature type="region of interest" description="Disordered" evidence="1">
    <location>
        <begin position="32"/>
        <end position="52"/>
    </location>
</feature>
<gene>
    <name evidence="2" type="ORF">HUK82_06910</name>
</gene>
<reference evidence="2 3" key="1">
    <citation type="submission" date="2020-06" db="EMBL/GenBank/DDBJ databases">
        <title>Description of novel acetic acid bacteria.</title>
        <authorList>
            <person name="Sombolestani A."/>
        </authorList>
    </citation>
    <scope>NUCLEOTIDE SEQUENCE [LARGE SCALE GENOMIC DNA]</scope>
    <source>
        <strain evidence="2 3">LMG 27010</strain>
    </source>
</reference>
<evidence type="ECO:0000256" key="1">
    <source>
        <dbReference type="SAM" id="MobiDB-lite"/>
    </source>
</evidence>
<dbReference type="EMBL" id="JABXXR010000035">
    <property type="protein sequence ID" value="NVN40294.1"/>
    <property type="molecule type" value="Genomic_DNA"/>
</dbReference>
<evidence type="ECO:0000313" key="2">
    <source>
        <dbReference type="EMBL" id="NVN40294.1"/>
    </source>
</evidence>
<sequence>MKSPIKDIFEKAARSLGCNEEEAAWEAKLRKVAKHRPKPEPEVEEVDEKPAD</sequence>
<proteinExistence type="predicted"/>